<evidence type="ECO:0000313" key="6">
    <source>
        <dbReference type="Proteomes" id="UP000661918"/>
    </source>
</evidence>
<comment type="similarity">
    <text evidence="3">Belongs to the Nudix hydrolase family.</text>
</comment>
<gene>
    <name evidence="5" type="ORF">GCM10010841_25330</name>
</gene>
<proteinExistence type="inferred from homology"/>
<sequence>MVADPSDAGQTGMTLMELRAVWGPSSLLAVAVGALIQDERGRVLLQRRGDDGLWSEPGGALDPGEDFLTGARRELIEETGLVCPDLHLMSLPDALQSGPELFHRYPNGHESYIVGMRAQGTLPASALNHAAPDDSGETLELRWFPLDDLPPLSNNANRLSMNVLRARVGLPPVPLTPWPAPPPLGEHLLKLRRKVGPRPLFSPGANVLVTDEHNRLLLLRHAGTGRWTLPGGGLEPGESFEACARRELLEETGLRAKRLEPLEMFAGPRYRFTYPHGDVVDNVSVLYRAHGVTGTLTPQDSEVLAAGWFGAGALPDGTELNGELIRVNVDLWKTLGP</sequence>
<dbReference type="PRINTS" id="PR00502">
    <property type="entry name" value="NUDIXFAMILY"/>
</dbReference>
<feature type="domain" description="Nudix hydrolase" evidence="4">
    <location>
        <begin position="200"/>
        <end position="333"/>
    </location>
</feature>
<accession>A0ABQ2GVN5</accession>
<name>A0ABQ2GVN5_9DEIO</name>
<dbReference type="EMBL" id="BMOM01000023">
    <property type="protein sequence ID" value="GGM15875.1"/>
    <property type="molecule type" value="Genomic_DNA"/>
</dbReference>
<dbReference type="RefSeq" id="WP_308424840.1">
    <property type="nucleotide sequence ID" value="NZ_BMOM01000023.1"/>
</dbReference>
<organism evidence="5 6">
    <name type="scientific">Deinococcus aerophilus</name>
    <dbReference type="NCBI Taxonomy" id="522488"/>
    <lineage>
        <taxon>Bacteria</taxon>
        <taxon>Thermotogati</taxon>
        <taxon>Deinococcota</taxon>
        <taxon>Deinococci</taxon>
        <taxon>Deinococcales</taxon>
        <taxon>Deinococcaceae</taxon>
        <taxon>Deinococcus</taxon>
    </lineage>
</organism>
<dbReference type="PROSITE" id="PS51462">
    <property type="entry name" value="NUDIX"/>
    <property type="match status" value="2"/>
</dbReference>
<dbReference type="InterPro" id="IPR000086">
    <property type="entry name" value="NUDIX_hydrolase_dom"/>
</dbReference>
<evidence type="ECO:0000256" key="3">
    <source>
        <dbReference type="RuleBase" id="RU003476"/>
    </source>
</evidence>
<reference evidence="6" key="1">
    <citation type="journal article" date="2019" name="Int. J. Syst. Evol. Microbiol.">
        <title>The Global Catalogue of Microorganisms (GCM) 10K type strain sequencing project: providing services to taxonomists for standard genome sequencing and annotation.</title>
        <authorList>
            <consortium name="The Broad Institute Genomics Platform"/>
            <consortium name="The Broad Institute Genome Sequencing Center for Infectious Disease"/>
            <person name="Wu L."/>
            <person name="Ma J."/>
        </authorList>
    </citation>
    <scope>NUCLEOTIDE SEQUENCE [LARGE SCALE GENOMIC DNA]</scope>
    <source>
        <strain evidence="6">JCM 15443</strain>
    </source>
</reference>
<dbReference type="PANTHER" id="PTHR43046:SF16">
    <property type="entry name" value="ADP-RIBOSE PYROPHOSPHATASE YJHB-RELATED"/>
    <property type="match status" value="1"/>
</dbReference>
<dbReference type="SUPFAM" id="SSF55811">
    <property type="entry name" value="Nudix"/>
    <property type="match status" value="2"/>
</dbReference>
<protein>
    <submittedName>
        <fullName evidence="5">DNA mismatch repair protein MutT</fullName>
    </submittedName>
</protein>
<evidence type="ECO:0000256" key="2">
    <source>
        <dbReference type="ARBA" id="ARBA00022801"/>
    </source>
</evidence>
<dbReference type="CDD" id="cd04677">
    <property type="entry name" value="NUDIX_Hydrolase"/>
    <property type="match status" value="1"/>
</dbReference>
<dbReference type="Proteomes" id="UP000661918">
    <property type="component" value="Unassembled WGS sequence"/>
</dbReference>
<dbReference type="InterPro" id="IPR020084">
    <property type="entry name" value="NUDIX_hydrolase_CS"/>
</dbReference>
<keyword evidence="2 3" id="KW-0378">Hydrolase</keyword>
<evidence type="ECO:0000256" key="1">
    <source>
        <dbReference type="ARBA" id="ARBA00001946"/>
    </source>
</evidence>
<dbReference type="InterPro" id="IPR020476">
    <property type="entry name" value="Nudix_hydrolase"/>
</dbReference>
<dbReference type="Pfam" id="PF00293">
    <property type="entry name" value="NUDIX"/>
    <property type="match status" value="2"/>
</dbReference>
<comment type="caution">
    <text evidence="5">The sequence shown here is derived from an EMBL/GenBank/DDBJ whole genome shotgun (WGS) entry which is preliminary data.</text>
</comment>
<dbReference type="InterPro" id="IPR015797">
    <property type="entry name" value="NUDIX_hydrolase-like_dom_sf"/>
</dbReference>
<dbReference type="PANTHER" id="PTHR43046">
    <property type="entry name" value="GDP-MANNOSE MANNOSYL HYDROLASE"/>
    <property type="match status" value="1"/>
</dbReference>
<keyword evidence="6" id="KW-1185">Reference proteome</keyword>
<dbReference type="Gene3D" id="3.90.79.10">
    <property type="entry name" value="Nucleoside Triphosphate Pyrophosphohydrolase"/>
    <property type="match status" value="2"/>
</dbReference>
<comment type="cofactor">
    <cofactor evidence="1">
        <name>Mg(2+)</name>
        <dbReference type="ChEBI" id="CHEBI:18420"/>
    </cofactor>
</comment>
<dbReference type="PROSITE" id="PS00893">
    <property type="entry name" value="NUDIX_BOX"/>
    <property type="match status" value="2"/>
</dbReference>
<evidence type="ECO:0000313" key="5">
    <source>
        <dbReference type="EMBL" id="GGM15875.1"/>
    </source>
</evidence>
<feature type="domain" description="Nudix hydrolase" evidence="4">
    <location>
        <begin position="27"/>
        <end position="165"/>
    </location>
</feature>
<evidence type="ECO:0000259" key="4">
    <source>
        <dbReference type="PROSITE" id="PS51462"/>
    </source>
</evidence>